<feature type="transmembrane region" description="Helical" evidence="1">
    <location>
        <begin position="40"/>
        <end position="59"/>
    </location>
</feature>
<gene>
    <name evidence="2" type="ORF">BGT96224V316_LOCUS7252</name>
</gene>
<evidence type="ECO:0000313" key="3">
    <source>
        <dbReference type="Proteomes" id="UP000324639"/>
    </source>
</evidence>
<keyword evidence="1" id="KW-1133">Transmembrane helix</keyword>
<proteinExistence type="predicted"/>
<keyword evidence="1" id="KW-0812">Transmembrane</keyword>
<accession>A0A9X9MMT0</accession>
<dbReference type="Proteomes" id="UP000324639">
    <property type="component" value="Chromosome Bgt_-09"/>
</dbReference>
<reference evidence="2 3" key="1">
    <citation type="submission" date="2018-08" db="EMBL/GenBank/DDBJ databases">
        <authorList>
            <person name="Muller C M."/>
        </authorList>
    </citation>
    <scope>NUCLEOTIDE SEQUENCE [LARGE SCALE GENOMIC DNA]</scope>
</reference>
<dbReference type="AlphaFoldDB" id="A0A9X9MMT0"/>
<evidence type="ECO:0000313" key="2">
    <source>
        <dbReference type="EMBL" id="VDB93619.1"/>
    </source>
</evidence>
<dbReference type="EMBL" id="LR026992">
    <property type="protein sequence ID" value="VDB93619.1"/>
    <property type="molecule type" value="Genomic_DNA"/>
</dbReference>
<keyword evidence="1" id="KW-0472">Membrane</keyword>
<name>A0A9X9MMT0_BLUGR</name>
<keyword evidence="3" id="KW-1185">Reference proteome</keyword>
<evidence type="ECO:0000256" key="1">
    <source>
        <dbReference type="SAM" id="Phobius"/>
    </source>
</evidence>
<organism evidence="2 3">
    <name type="scientific">Blumeria graminis f. sp. tritici</name>
    <dbReference type="NCBI Taxonomy" id="62690"/>
    <lineage>
        <taxon>Eukaryota</taxon>
        <taxon>Fungi</taxon>
        <taxon>Dikarya</taxon>
        <taxon>Ascomycota</taxon>
        <taxon>Pezizomycotina</taxon>
        <taxon>Leotiomycetes</taxon>
        <taxon>Erysiphales</taxon>
        <taxon>Erysiphaceae</taxon>
        <taxon>Blumeria</taxon>
    </lineage>
</organism>
<protein>
    <submittedName>
        <fullName evidence="2">Bgt-2645</fullName>
    </submittedName>
</protein>
<sequence>MKQFTMSKPRNHAGKNPALAALSSLKNLLPSITSLATGLMVVYWMVSLFIILGYPSNFYKKEKKRESMN</sequence>